<dbReference type="RefSeq" id="WP_200349752.1">
    <property type="nucleotide sequence ID" value="NZ_BAABHZ010000010.1"/>
</dbReference>
<accession>A0A934R1M4</accession>
<dbReference type="AlphaFoldDB" id="A0A934R1M4"/>
<protein>
    <submittedName>
        <fullName evidence="1">Uncharacterized protein</fullName>
    </submittedName>
</protein>
<sequence>MNPEIQLETQRIIIRTRSFLDIITFGNWRRILSLDFSLGSLEEKTIRISKISVRRYELQTFDAVEYSYQLLGSISQEGMDHEHEEFRVGLRSKSTGTVYPLAAFRGTASTPSGLGVWILSIFPASFRASDNRHEAEARSLANLLCDKLNLKLT</sequence>
<evidence type="ECO:0000313" key="2">
    <source>
        <dbReference type="Proteomes" id="UP000600139"/>
    </source>
</evidence>
<comment type="caution">
    <text evidence="1">The sequence shown here is derived from an EMBL/GenBank/DDBJ whole genome shotgun (WGS) entry which is preliminary data.</text>
</comment>
<name>A0A934R1M4_9BACT</name>
<dbReference type="EMBL" id="JAENIK010000004">
    <property type="protein sequence ID" value="MBK1814802.1"/>
    <property type="molecule type" value="Genomic_DNA"/>
</dbReference>
<organism evidence="1 2">
    <name type="scientific">Luteolibacter yonseiensis</name>
    <dbReference type="NCBI Taxonomy" id="1144680"/>
    <lineage>
        <taxon>Bacteria</taxon>
        <taxon>Pseudomonadati</taxon>
        <taxon>Verrucomicrobiota</taxon>
        <taxon>Verrucomicrobiia</taxon>
        <taxon>Verrucomicrobiales</taxon>
        <taxon>Verrucomicrobiaceae</taxon>
        <taxon>Luteolibacter</taxon>
    </lineage>
</organism>
<reference evidence="1" key="1">
    <citation type="submission" date="2021-01" db="EMBL/GenBank/DDBJ databases">
        <title>Modified the classification status of verrucomicrobia.</title>
        <authorList>
            <person name="Feng X."/>
        </authorList>
    </citation>
    <scope>NUCLEOTIDE SEQUENCE</scope>
    <source>
        <strain evidence="1">JCM 18052</strain>
    </source>
</reference>
<dbReference type="Proteomes" id="UP000600139">
    <property type="component" value="Unassembled WGS sequence"/>
</dbReference>
<keyword evidence="2" id="KW-1185">Reference proteome</keyword>
<gene>
    <name evidence="1" type="ORF">JIN84_04200</name>
</gene>
<proteinExistence type="predicted"/>
<evidence type="ECO:0000313" key="1">
    <source>
        <dbReference type="EMBL" id="MBK1814802.1"/>
    </source>
</evidence>